<dbReference type="AlphaFoldDB" id="A0A9W4JTK9"/>
<comment type="caution">
    <text evidence="1">The sequence shown here is derived from an EMBL/GenBank/DDBJ whole genome shotgun (WGS) entry which is preliminary data.</text>
</comment>
<reference evidence="1" key="1">
    <citation type="submission" date="2021-07" db="EMBL/GenBank/DDBJ databases">
        <authorList>
            <person name="Branca A.L. A."/>
        </authorList>
    </citation>
    <scope>NUCLEOTIDE SEQUENCE</scope>
</reference>
<dbReference type="EMBL" id="CAJVPA010000224">
    <property type="protein sequence ID" value="CAG8413584.1"/>
    <property type="molecule type" value="Genomic_DNA"/>
</dbReference>
<sequence>MSSSILHQCPQCGHVSDISHALAAFIENPHCTQCGLSASESNQKMQDELAALFDRQMSMTSFHPVQTSVGSGSENSNISQGLLQQGHQAPNYSSMDVLRYHGLDPSSLTPDQLGLFENAGAEQRERLIQTWQLYSQIGAPDSTMTDSSMDEETTPAEPYMISGYEASSSLPNEPTTGQPYAGSKDPVYQSQEWWEMTKAGPMESSYGAFEEMRRYYPSCGVYRC</sequence>
<proteinExistence type="predicted"/>
<evidence type="ECO:0000313" key="2">
    <source>
        <dbReference type="Proteomes" id="UP001152646"/>
    </source>
</evidence>
<evidence type="ECO:0000313" key="1">
    <source>
        <dbReference type="EMBL" id="CAG8413584.1"/>
    </source>
</evidence>
<organism evidence="1 2">
    <name type="scientific">Penicillium salamii</name>
    <dbReference type="NCBI Taxonomy" id="1612424"/>
    <lineage>
        <taxon>Eukaryota</taxon>
        <taxon>Fungi</taxon>
        <taxon>Dikarya</taxon>
        <taxon>Ascomycota</taxon>
        <taxon>Pezizomycotina</taxon>
        <taxon>Eurotiomycetes</taxon>
        <taxon>Eurotiomycetidae</taxon>
        <taxon>Eurotiales</taxon>
        <taxon>Aspergillaceae</taxon>
        <taxon>Penicillium</taxon>
    </lineage>
</organism>
<dbReference type="Proteomes" id="UP001152646">
    <property type="component" value="Unassembled WGS sequence"/>
</dbReference>
<dbReference type="OrthoDB" id="5357075at2759"/>
<name>A0A9W4JTK9_9EURO</name>
<protein>
    <submittedName>
        <fullName evidence="1">Uncharacterized protein</fullName>
    </submittedName>
</protein>
<gene>
    <name evidence="1" type="ORF">PSALAMII_LOCUS9442</name>
</gene>
<accession>A0A9W4JTK9</accession>